<dbReference type="Proteomes" id="UP000190285">
    <property type="component" value="Unassembled WGS sequence"/>
</dbReference>
<protein>
    <submittedName>
        <fullName evidence="1">Uncharacterized protein</fullName>
    </submittedName>
</protein>
<dbReference type="EMBL" id="FUZT01000008">
    <property type="protein sequence ID" value="SKC79059.1"/>
    <property type="molecule type" value="Genomic_DNA"/>
</dbReference>
<dbReference type="OrthoDB" id="2049136at2"/>
<keyword evidence="2" id="KW-1185">Reference proteome</keyword>
<organism evidence="1 2">
    <name type="scientific">Maledivibacter halophilus</name>
    <dbReference type="NCBI Taxonomy" id="36842"/>
    <lineage>
        <taxon>Bacteria</taxon>
        <taxon>Bacillati</taxon>
        <taxon>Bacillota</taxon>
        <taxon>Clostridia</taxon>
        <taxon>Peptostreptococcales</taxon>
        <taxon>Caminicellaceae</taxon>
        <taxon>Maledivibacter</taxon>
    </lineage>
</organism>
<name>A0A1T5LTY3_9FIRM</name>
<evidence type="ECO:0000313" key="2">
    <source>
        <dbReference type="Proteomes" id="UP000190285"/>
    </source>
</evidence>
<gene>
    <name evidence="1" type="ORF">SAMN02194393_03248</name>
</gene>
<sequence length="342" mass="39330">MKTYYSSSLWYKGRGLWGLPQRVNWYFEHRSAKCCIPVVYRFQKGIVFDIITFLEEAKLREFFEKYEAEEKRLTPLQQRCIEQEHPYQSMAIKEICINGKKIEGNYSSSSAVSIPWAGKDDTLTLVGKAYASIIKNRTSFGCQRFCVPYPETNSKVQKLLRFFSFIRIKSLKLSTHPVKWFFPLDIHFEIRDQESQKKVRFIHPKTGITHTLYFQNTRSVEMPMGTDENRNFYIMQAMYEIEPKLPQGDSLQFSSSMQYIEPSKNQFSPTAASAIGIIGGASGPTAVFTAGKNKEEAVNHGSHGLPLHCCFSVPGFHREDASNFVLEGINTKVYDSKEYDFS</sequence>
<dbReference type="RefSeq" id="WP_079493020.1">
    <property type="nucleotide sequence ID" value="NZ_FUZT01000008.1"/>
</dbReference>
<dbReference type="AlphaFoldDB" id="A0A1T5LTY3"/>
<proteinExistence type="predicted"/>
<evidence type="ECO:0000313" key="1">
    <source>
        <dbReference type="EMBL" id="SKC79059.1"/>
    </source>
</evidence>
<accession>A0A1T5LTY3</accession>
<reference evidence="1 2" key="1">
    <citation type="submission" date="2017-02" db="EMBL/GenBank/DDBJ databases">
        <authorList>
            <person name="Peterson S.W."/>
        </authorList>
    </citation>
    <scope>NUCLEOTIDE SEQUENCE [LARGE SCALE GENOMIC DNA]</scope>
    <source>
        <strain evidence="1 2">M1</strain>
    </source>
</reference>